<dbReference type="EMBL" id="KI913957">
    <property type="protein sequence ID" value="ETW04743.1"/>
    <property type="molecule type" value="Genomic_DNA"/>
</dbReference>
<dbReference type="VEuPathDB" id="FungiDB:H310_03891"/>
<dbReference type="Pfam" id="PF10294">
    <property type="entry name" value="Methyltransf_16"/>
    <property type="match status" value="1"/>
</dbReference>
<dbReference type="OrthoDB" id="413520at2759"/>
<dbReference type="Gene3D" id="3.40.50.150">
    <property type="entry name" value="Vaccinia Virus protein VP39"/>
    <property type="match status" value="1"/>
</dbReference>
<name>A0A024UGH4_9STRA</name>
<sequence length="205" mass="22477">MGLCTRAVQISRELSVLSTGFVRQQTHHRAGLWHWRAWFVCGASWGEARRVNGHAIPWIDFNISNNTFPPGTTVSSLPLMWGPDVTSAIPRPFDVILCSDLIYGDTDLADLLLATIRALSHASTLVVFAHEARYAGNQGRYFLDMIAATHTVDVISYDVLDPIYRATNIHVHLLHPRLADVSDAADPGAATVAKPAGVCVQERHG</sequence>
<dbReference type="RefSeq" id="XP_008866181.1">
    <property type="nucleotide sequence ID" value="XM_008867959.1"/>
</dbReference>
<accession>A0A024UGH4</accession>
<gene>
    <name evidence="1" type="ORF">H310_03891</name>
</gene>
<dbReference type="InterPro" id="IPR029063">
    <property type="entry name" value="SAM-dependent_MTases_sf"/>
</dbReference>
<evidence type="ECO:0000313" key="1">
    <source>
        <dbReference type="EMBL" id="ETW04743.1"/>
    </source>
</evidence>
<dbReference type="STRING" id="157072.A0A024UGH4"/>
<protein>
    <submittedName>
        <fullName evidence="1">Uncharacterized protein</fullName>
    </submittedName>
</protein>
<proteinExistence type="predicted"/>
<dbReference type="AlphaFoldDB" id="A0A024UGH4"/>
<reference evidence="1" key="1">
    <citation type="submission" date="2013-12" db="EMBL/GenBank/DDBJ databases">
        <title>The Genome Sequence of Aphanomyces invadans NJM9701.</title>
        <authorList>
            <consortium name="The Broad Institute Genomics Platform"/>
            <person name="Russ C."/>
            <person name="Tyler B."/>
            <person name="van West P."/>
            <person name="Dieguez-Uribeondo J."/>
            <person name="Young S.K."/>
            <person name="Zeng Q."/>
            <person name="Gargeya S."/>
            <person name="Fitzgerald M."/>
            <person name="Abouelleil A."/>
            <person name="Alvarado L."/>
            <person name="Chapman S.B."/>
            <person name="Gainer-Dewar J."/>
            <person name="Goldberg J."/>
            <person name="Griggs A."/>
            <person name="Gujja S."/>
            <person name="Hansen M."/>
            <person name="Howarth C."/>
            <person name="Imamovic A."/>
            <person name="Ireland A."/>
            <person name="Larimer J."/>
            <person name="McCowan C."/>
            <person name="Murphy C."/>
            <person name="Pearson M."/>
            <person name="Poon T.W."/>
            <person name="Priest M."/>
            <person name="Roberts A."/>
            <person name="Saif S."/>
            <person name="Shea T."/>
            <person name="Sykes S."/>
            <person name="Wortman J."/>
            <person name="Nusbaum C."/>
            <person name="Birren B."/>
        </authorList>
    </citation>
    <scope>NUCLEOTIDE SEQUENCE [LARGE SCALE GENOMIC DNA]</scope>
    <source>
        <strain evidence="1">NJM9701</strain>
    </source>
</reference>
<organism evidence="1">
    <name type="scientific">Aphanomyces invadans</name>
    <dbReference type="NCBI Taxonomy" id="157072"/>
    <lineage>
        <taxon>Eukaryota</taxon>
        <taxon>Sar</taxon>
        <taxon>Stramenopiles</taxon>
        <taxon>Oomycota</taxon>
        <taxon>Saprolegniomycetes</taxon>
        <taxon>Saprolegniales</taxon>
        <taxon>Verrucalvaceae</taxon>
        <taxon>Aphanomyces</taxon>
    </lineage>
</organism>
<dbReference type="InterPro" id="IPR019410">
    <property type="entry name" value="Methyltransf_16"/>
</dbReference>
<dbReference type="GeneID" id="20080941"/>